<evidence type="ECO:0000259" key="3">
    <source>
        <dbReference type="Pfam" id="PF04572"/>
    </source>
</evidence>
<dbReference type="AlphaFoldDB" id="A0A5N1IXG4"/>
<gene>
    <name evidence="4" type="ORF">F0P94_09585</name>
</gene>
<dbReference type="RefSeq" id="WP_150903664.1">
    <property type="nucleotide sequence ID" value="NZ_VTWT01000004.1"/>
</dbReference>
<dbReference type="GO" id="GO:0000030">
    <property type="term" value="F:mannosyltransferase activity"/>
    <property type="evidence" value="ECO:0007669"/>
    <property type="project" value="TreeGrafter"/>
</dbReference>
<feature type="coiled-coil region" evidence="2">
    <location>
        <begin position="238"/>
        <end position="297"/>
    </location>
</feature>
<comment type="caution">
    <text evidence="4">The sequence shown here is derived from an EMBL/GenBank/DDBJ whole genome shotgun (WGS) entry which is preliminary data.</text>
</comment>
<evidence type="ECO:0000313" key="5">
    <source>
        <dbReference type="Proteomes" id="UP000326570"/>
    </source>
</evidence>
<evidence type="ECO:0000256" key="1">
    <source>
        <dbReference type="ARBA" id="ARBA00022679"/>
    </source>
</evidence>
<proteinExistence type="predicted"/>
<feature type="domain" description="Alpha 1,4-glycosyltransferase" evidence="3">
    <location>
        <begin position="126"/>
        <end position="214"/>
    </location>
</feature>
<keyword evidence="2" id="KW-0175">Coiled coil</keyword>
<protein>
    <recommendedName>
        <fullName evidence="3">Alpha 1,4-glycosyltransferase domain-containing protein</fullName>
    </recommendedName>
</protein>
<dbReference type="EMBL" id="VTWT01000004">
    <property type="protein sequence ID" value="KAA9339030.1"/>
    <property type="molecule type" value="Genomic_DNA"/>
</dbReference>
<keyword evidence="1" id="KW-0808">Transferase</keyword>
<dbReference type="PANTHER" id="PTHR32385:SF15">
    <property type="entry name" value="INOSITOL PHOSPHOCERAMIDE MANNOSYLTRANSFERASE 1"/>
    <property type="match status" value="1"/>
</dbReference>
<dbReference type="InterPro" id="IPR007577">
    <property type="entry name" value="GlycoTrfase_DXD_sugar-bd_CS"/>
</dbReference>
<name>A0A5N1IXG4_9BACT</name>
<dbReference type="Gene3D" id="3.90.550.20">
    <property type="match status" value="1"/>
</dbReference>
<sequence length="313" mass="36201">MIPKIIHYCWFGGKEIPEEYAGYIAEWKQLHPGWEIMRWDEENIAADSAYLQNAIALGNWANCSNYARLKVLQQYGGIYLDTDMKLLKPLDSFLDNTCFLSFESGSEKEPAFFVNNAVSGSVAEGAFVGKCLQELEQTFTGDEEAHLSSPHLATKVLQEFYGLEKYGDQMLNEVRLYNSTVFFPLPFARVYARNKYLEYCSPETVGVHMWARTWLSRETMLAAIDELQSWSQDLVTYIEDLKIENNWLKGNLQVEQEKVKRQEALNEKLKTRLKNLKKKVEEKESIYQRQLNELNQKIFVTDQAASKLNGSNR</sequence>
<dbReference type="PANTHER" id="PTHR32385">
    <property type="entry name" value="MANNOSYL PHOSPHORYLINOSITOL CERAMIDE SYNTHASE"/>
    <property type="match status" value="1"/>
</dbReference>
<accession>A0A5N1IXG4</accession>
<dbReference type="InterPro" id="IPR029044">
    <property type="entry name" value="Nucleotide-diphossugar_trans"/>
</dbReference>
<evidence type="ECO:0000256" key="2">
    <source>
        <dbReference type="SAM" id="Coils"/>
    </source>
</evidence>
<evidence type="ECO:0000313" key="4">
    <source>
        <dbReference type="EMBL" id="KAA9339030.1"/>
    </source>
</evidence>
<dbReference type="Pfam" id="PF04488">
    <property type="entry name" value="Gly_transf_sug"/>
    <property type="match status" value="1"/>
</dbReference>
<organism evidence="4 5">
    <name type="scientific">Adhaeribacter soli</name>
    <dbReference type="NCBI Taxonomy" id="2607655"/>
    <lineage>
        <taxon>Bacteria</taxon>
        <taxon>Pseudomonadati</taxon>
        <taxon>Bacteroidota</taxon>
        <taxon>Cytophagia</taxon>
        <taxon>Cytophagales</taxon>
        <taxon>Hymenobacteraceae</taxon>
        <taxon>Adhaeribacter</taxon>
    </lineage>
</organism>
<dbReference type="SUPFAM" id="SSF53448">
    <property type="entry name" value="Nucleotide-diphospho-sugar transferases"/>
    <property type="match status" value="1"/>
</dbReference>
<reference evidence="4 5" key="1">
    <citation type="submission" date="2019-09" db="EMBL/GenBank/DDBJ databases">
        <title>Genome sequence of Adhaeribacter sp. M2.</title>
        <authorList>
            <person name="Srinivasan S."/>
        </authorList>
    </citation>
    <scope>NUCLEOTIDE SEQUENCE [LARGE SCALE GENOMIC DNA]</scope>
    <source>
        <strain evidence="4 5">M2</strain>
    </source>
</reference>
<dbReference type="InterPro" id="IPR051706">
    <property type="entry name" value="Glycosyltransferase_domain"/>
</dbReference>
<dbReference type="InterPro" id="IPR007652">
    <property type="entry name" value="A1-4-GlycosylTfrase_dom"/>
</dbReference>
<dbReference type="GO" id="GO:0051999">
    <property type="term" value="P:mannosyl-inositol phosphorylceramide biosynthetic process"/>
    <property type="evidence" value="ECO:0007669"/>
    <property type="project" value="TreeGrafter"/>
</dbReference>
<dbReference type="Proteomes" id="UP000326570">
    <property type="component" value="Unassembled WGS sequence"/>
</dbReference>
<keyword evidence="5" id="KW-1185">Reference proteome</keyword>
<dbReference type="Pfam" id="PF04572">
    <property type="entry name" value="Gb3_synth"/>
    <property type="match status" value="1"/>
</dbReference>
<dbReference type="GO" id="GO:0016020">
    <property type="term" value="C:membrane"/>
    <property type="evidence" value="ECO:0007669"/>
    <property type="project" value="GOC"/>
</dbReference>